<keyword evidence="3" id="KW-1185">Reference proteome</keyword>
<reference evidence="3" key="1">
    <citation type="journal article" date="2017" name="Nat. Microbiol.">
        <title>Global analysis of biosynthetic gene clusters reveals vast potential of secondary metabolite production in Penicillium species.</title>
        <authorList>
            <person name="Nielsen J.C."/>
            <person name="Grijseels S."/>
            <person name="Prigent S."/>
            <person name="Ji B."/>
            <person name="Dainat J."/>
            <person name="Nielsen K.F."/>
            <person name="Frisvad J.C."/>
            <person name="Workman M."/>
            <person name="Nielsen J."/>
        </authorList>
    </citation>
    <scope>NUCLEOTIDE SEQUENCE [LARGE SCALE GENOMIC DNA]</scope>
    <source>
        <strain evidence="3">IBT 24891</strain>
    </source>
</reference>
<gene>
    <name evidence="2" type="ORF">PENSTE_c040G07762</name>
</gene>
<feature type="region of interest" description="Disordered" evidence="1">
    <location>
        <begin position="52"/>
        <end position="75"/>
    </location>
</feature>
<comment type="caution">
    <text evidence="2">The sequence shown here is derived from an EMBL/GenBank/DDBJ whole genome shotgun (WGS) entry which is preliminary data.</text>
</comment>
<proteinExistence type="predicted"/>
<name>A0A1V6SK66_9EURO</name>
<dbReference type="Proteomes" id="UP000191285">
    <property type="component" value="Unassembled WGS sequence"/>
</dbReference>
<dbReference type="OrthoDB" id="3531591at2759"/>
<protein>
    <submittedName>
        <fullName evidence="2">Uncharacterized protein</fullName>
    </submittedName>
</protein>
<evidence type="ECO:0000256" key="1">
    <source>
        <dbReference type="SAM" id="MobiDB-lite"/>
    </source>
</evidence>
<organism evidence="2 3">
    <name type="scientific">Penicillium steckii</name>
    <dbReference type="NCBI Taxonomy" id="303698"/>
    <lineage>
        <taxon>Eukaryota</taxon>
        <taxon>Fungi</taxon>
        <taxon>Dikarya</taxon>
        <taxon>Ascomycota</taxon>
        <taxon>Pezizomycotina</taxon>
        <taxon>Eurotiomycetes</taxon>
        <taxon>Eurotiomycetidae</taxon>
        <taxon>Eurotiales</taxon>
        <taxon>Aspergillaceae</taxon>
        <taxon>Penicillium</taxon>
    </lineage>
</organism>
<accession>A0A1V6SK66</accession>
<feature type="compositionally biased region" description="Polar residues" evidence="1">
    <location>
        <begin position="54"/>
        <end position="63"/>
    </location>
</feature>
<evidence type="ECO:0000313" key="3">
    <source>
        <dbReference type="Proteomes" id="UP000191285"/>
    </source>
</evidence>
<dbReference type="AlphaFoldDB" id="A0A1V6SK66"/>
<sequence>MEDTVSSPAAQKIRGLFAICGVQDSEELVTSLTAHAVNHLREAQIRTGRCSGTEAISQPNEMTIETPLTPPYDKRGSERLMKKAAAEGRTTYNDMVGTQEWKRKKRRIGSGLNTV</sequence>
<dbReference type="EMBL" id="MLKD01000040">
    <property type="protein sequence ID" value="OQE13963.1"/>
    <property type="molecule type" value="Genomic_DNA"/>
</dbReference>
<evidence type="ECO:0000313" key="2">
    <source>
        <dbReference type="EMBL" id="OQE13963.1"/>
    </source>
</evidence>